<feature type="transmembrane region" description="Helical" evidence="14">
    <location>
        <begin position="227"/>
        <end position="248"/>
    </location>
</feature>
<evidence type="ECO:0000256" key="4">
    <source>
        <dbReference type="ARBA" id="ARBA00022692"/>
    </source>
</evidence>
<dbReference type="PANTHER" id="PTHR10361:SF55">
    <property type="entry name" value="SODIUM-DEPENDENT ORGANIC ANION TRANSPORTER"/>
    <property type="match status" value="1"/>
</dbReference>
<keyword evidence="4 14" id="KW-0812">Transmembrane</keyword>
<evidence type="ECO:0000256" key="1">
    <source>
        <dbReference type="ARBA" id="ARBA00004141"/>
    </source>
</evidence>
<keyword evidence="3" id="KW-0813">Transport</keyword>
<feature type="region of interest" description="Disordered" evidence="13">
    <location>
        <begin position="335"/>
        <end position="355"/>
    </location>
</feature>
<dbReference type="GO" id="GO:0008508">
    <property type="term" value="F:bile acid:sodium symporter activity"/>
    <property type="evidence" value="ECO:0007669"/>
    <property type="project" value="TreeGrafter"/>
</dbReference>
<keyword evidence="9" id="KW-0406">Ion transport</keyword>
<evidence type="ECO:0000256" key="13">
    <source>
        <dbReference type="SAM" id="MobiDB-lite"/>
    </source>
</evidence>
<keyword evidence="5" id="KW-0769">Symport</keyword>
<dbReference type="KEGG" id="pcw:110209707"/>
<feature type="transmembrane region" description="Helical" evidence="14">
    <location>
        <begin position="31"/>
        <end position="54"/>
    </location>
</feature>
<evidence type="ECO:0000256" key="11">
    <source>
        <dbReference type="ARBA" id="ARBA00023180"/>
    </source>
</evidence>
<proteinExistence type="inferred from homology"/>
<keyword evidence="7" id="KW-0915">Sodium</keyword>
<evidence type="ECO:0000256" key="14">
    <source>
        <dbReference type="SAM" id="Phobius"/>
    </source>
</evidence>
<dbReference type="RefSeq" id="XP_020843990.1">
    <property type="nucleotide sequence ID" value="XM_020988331.1"/>
</dbReference>
<protein>
    <submittedName>
        <fullName evidence="16">Solute carrier family 10 member 6 isoform X1</fullName>
    </submittedName>
</protein>
<comment type="subcellular location">
    <subcellularLocation>
        <location evidence="1">Membrane</location>
        <topology evidence="1">Multi-pass membrane protein</topology>
    </subcellularLocation>
</comment>
<keyword evidence="6 14" id="KW-1133">Transmembrane helix</keyword>
<keyword evidence="12" id="KW-0739">Sodium transport</keyword>
<sequence>MANCSGTLACPHNLTEEELKRGLDNHGNMKLIFSVFLAVMLIVLMFSLGCTVDIKKLWSHIRRPWGIAVGLLCQYGLMPLIAYVLAISFSLPPVQAVTLLMLGCSPGGTLSNLLTYWADGDIDLSISMTACSLIMATGMMPLCLYLYTRSWDLERNKLILPYQNIGIALLCFLIPVAFGIFVNFKWPKQAKIILRVGSVVGVLLLVVIIVASGILMKGSWNADSPLLVISFMFPLMGYVFGFLLALLAHQPWKRCRTICMETGAQNIQTCSTMIQLSFNSEQIAEVFAFPLNYGFFQTLNGFFIILVYQTYKRLCKKKPEEKDLDCNEVSERKETAAGSEATSFLETDEVASVNL</sequence>
<comment type="similarity">
    <text evidence="2">Belongs to the bile acid:sodium symporter (BASS) (TC 2.A.28) family.</text>
</comment>
<dbReference type="GO" id="GO:0016020">
    <property type="term" value="C:membrane"/>
    <property type="evidence" value="ECO:0007669"/>
    <property type="project" value="UniProtKB-SubCell"/>
</dbReference>
<evidence type="ECO:0000256" key="5">
    <source>
        <dbReference type="ARBA" id="ARBA00022847"/>
    </source>
</evidence>
<dbReference type="Gene3D" id="1.20.1530.20">
    <property type="match status" value="1"/>
</dbReference>
<evidence type="ECO:0000313" key="15">
    <source>
        <dbReference type="Proteomes" id="UP000515140"/>
    </source>
</evidence>
<keyword evidence="8" id="KW-0445">Lipid transport</keyword>
<feature type="transmembrane region" description="Helical" evidence="14">
    <location>
        <begin position="66"/>
        <end position="91"/>
    </location>
</feature>
<evidence type="ECO:0000256" key="6">
    <source>
        <dbReference type="ARBA" id="ARBA00022989"/>
    </source>
</evidence>
<evidence type="ECO:0000256" key="3">
    <source>
        <dbReference type="ARBA" id="ARBA00022448"/>
    </source>
</evidence>
<dbReference type="InterPro" id="IPR038770">
    <property type="entry name" value="Na+/solute_symporter_sf"/>
</dbReference>
<keyword evidence="15" id="KW-1185">Reference proteome</keyword>
<dbReference type="FunFam" id="1.20.1530.20:FF:000010">
    <property type="entry name" value="Solute carrier family 10 member 6"/>
    <property type="match status" value="1"/>
</dbReference>
<dbReference type="AlphaFoldDB" id="A0A6P5KEM4"/>
<name>A0A6P5KEM4_PHACI</name>
<evidence type="ECO:0000256" key="2">
    <source>
        <dbReference type="ARBA" id="ARBA00006528"/>
    </source>
</evidence>
<evidence type="ECO:0000256" key="12">
    <source>
        <dbReference type="ARBA" id="ARBA00023201"/>
    </source>
</evidence>
<evidence type="ECO:0000313" key="16">
    <source>
        <dbReference type="RefSeq" id="XP_020843990.1"/>
    </source>
</evidence>
<evidence type="ECO:0000256" key="9">
    <source>
        <dbReference type="ARBA" id="ARBA00023065"/>
    </source>
</evidence>
<dbReference type="InterPro" id="IPR002657">
    <property type="entry name" value="BilAc:Na_symport/Acr3"/>
</dbReference>
<dbReference type="GeneID" id="110209707"/>
<gene>
    <name evidence="16" type="primary">SLC10A6</name>
</gene>
<dbReference type="NCBIfam" id="TIGR00841">
    <property type="entry name" value="bass"/>
    <property type="match status" value="1"/>
</dbReference>
<reference evidence="16" key="1">
    <citation type="submission" date="2025-08" db="UniProtKB">
        <authorList>
            <consortium name="RefSeq"/>
        </authorList>
    </citation>
    <scope>IDENTIFICATION</scope>
    <source>
        <tissue evidence="16">Spleen</tissue>
    </source>
</reference>
<keyword evidence="10 14" id="KW-0472">Membrane</keyword>
<feature type="transmembrane region" description="Helical" evidence="14">
    <location>
        <begin position="159"/>
        <end position="181"/>
    </location>
</feature>
<accession>A0A6P5KEM4</accession>
<keyword evidence="11" id="KW-0325">Glycoprotein</keyword>
<feature type="transmembrane region" description="Helical" evidence="14">
    <location>
        <begin position="124"/>
        <end position="147"/>
    </location>
</feature>
<dbReference type="PANTHER" id="PTHR10361">
    <property type="entry name" value="SODIUM-BILE ACID COTRANSPORTER"/>
    <property type="match status" value="1"/>
</dbReference>
<dbReference type="InterPro" id="IPR004710">
    <property type="entry name" value="Bilac:Na_transpt"/>
</dbReference>
<evidence type="ECO:0000256" key="8">
    <source>
        <dbReference type="ARBA" id="ARBA00023055"/>
    </source>
</evidence>
<dbReference type="FunCoup" id="A0A6P5KEM4">
    <property type="interactions" value="39"/>
</dbReference>
<feature type="transmembrane region" description="Helical" evidence="14">
    <location>
        <begin position="193"/>
        <end position="215"/>
    </location>
</feature>
<evidence type="ECO:0000256" key="10">
    <source>
        <dbReference type="ARBA" id="ARBA00023136"/>
    </source>
</evidence>
<organism evidence="15 16">
    <name type="scientific">Phascolarctos cinereus</name>
    <name type="common">Koala</name>
    <dbReference type="NCBI Taxonomy" id="38626"/>
    <lineage>
        <taxon>Eukaryota</taxon>
        <taxon>Metazoa</taxon>
        <taxon>Chordata</taxon>
        <taxon>Craniata</taxon>
        <taxon>Vertebrata</taxon>
        <taxon>Euteleostomi</taxon>
        <taxon>Mammalia</taxon>
        <taxon>Metatheria</taxon>
        <taxon>Diprotodontia</taxon>
        <taxon>Phascolarctidae</taxon>
        <taxon>Phascolarctos</taxon>
    </lineage>
</organism>
<dbReference type="InParanoid" id="A0A6P5KEM4"/>
<evidence type="ECO:0000256" key="7">
    <source>
        <dbReference type="ARBA" id="ARBA00023053"/>
    </source>
</evidence>
<dbReference type="CTD" id="345274"/>
<dbReference type="Proteomes" id="UP000515140">
    <property type="component" value="Unplaced"/>
</dbReference>
<dbReference type="Pfam" id="PF01758">
    <property type="entry name" value="SBF"/>
    <property type="match status" value="1"/>
</dbReference>
<dbReference type="OMA" id="CLYLYTW"/>